<reference evidence="1" key="1">
    <citation type="submission" date="2020-10" db="EMBL/GenBank/DDBJ databases">
        <authorList>
            <person name="Castelo-Branco R."/>
            <person name="Eusebio N."/>
            <person name="Adriana R."/>
            <person name="Vieira A."/>
            <person name="Brugerolle De Fraissinette N."/>
            <person name="Rezende De Castro R."/>
            <person name="Schneider M.P."/>
            <person name="Vasconcelos V."/>
            <person name="Leao P.N."/>
        </authorList>
    </citation>
    <scope>NUCLEOTIDE SEQUENCE</scope>
    <source>
        <strain evidence="1">LEGE 07157</strain>
    </source>
</reference>
<dbReference type="Proteomes" id="UP000654482">
    <property type="component" value="Unassembled WGS sequence"/>
</dbReference>
<gene>
    <name evidence="1" type="ORF">IQ249_10875</name>
</gene>
<evidence type="ECO:0000313" key="1">
    <source>
        <dbReference type="EMBL" id="MBE9116402.1"/>
    </source>
</evidence>
<sequence length="75" mass="9251">MHFHFLSNSAIAQLDLLQKLYARIIIPTTVYNEESSWLRSIFVRHFVARHNIIRDMWWLRRKRAIARLEIFQQKR</sequence>
<dbReference type="RefSeq" id="WP_194029498.1">
    <property type="nucleotide sequence ID" value="NZ_JADEWZ010000014.1"/>
</dbReference>
<proteinExistence type="predicted"/>
<organism evidence="1 2">
    <name type="scientific">Lusitaniella coriacea LEGE 07157</name>
    <dbReference type="NCBI Taxonomy" id="945747"/>
    <lineage>
        <taxon>Bacteria</taxon>
        <taxon>Bacillati</taxon>
        <taxon>Cyanobacteriota</taxon>
        <taxon>Cyanophyceae</taxon>
        <taxon>Spirulinales</taxon>
        <taxon>Lusitaniellaceae</taxon>
        <taxon>Lusitaniella</taxon>
    </lineage>
</organism>
<dbReference type="AlphaFoldDB" id="A0A8J7ISU0"/>
<dbReference type="EMBL" id="JADEWZ010000014">
    <property type="protein sequence ID" value="MBE9116402.1"/>
    <property type="molecule type" value="Genomic_DNA"/>
</dbReference>
<name>A0A8J7ISU0_9CYAN</name>
<keyword evidence="2" id="KW-1185">Reference proteome</keyword>
<evidence type="ECO:0000313" key="2">
    <source>
        <dbReference type="Proteomes" id="UP000654482"/>
    </source>
</evidence>
<comment type="caution">
    <text evidence="1">The sequence shown here is derived from an EMBL/GenBank/DDBJ whole genome shotgun (WGS) entry which is preliminary data.</text>
</comment>
<protein>
    <submittedName>
        <fullName evidence="1">Uncharacterized protein</fullName>
    </submittedName>
</protein>
<accession>A0A8J7ISU0</accession>